<evidence type="ECO:0000256" key="2">
    <source>
        <dbReference type="ARBA" id="ARBA00001947"/>
    </source>
</evidence>
<feature type="region of interest" description="Disordered" evidence="11">
    <location>
        <begin position="286"/>
        <end position="311"/>
    </location>
</feature>
<dbReference type="InterPro" id="IPR001279">
    <property type="entry name" value="Metallo-B-lactamas"/>
</dbReference>
<proteinExistence type="inferred from homology"/>
<dbReference type="PANTHER" id="PTHR12553">
    <property type="entry name" value="ZINC PHOSPHODIESTERASE ELAC PROTEIN 2"/>
    <property type="match status" value="1"/>
</dbReference>
<evidence type="ECO:0000313" key="15">
    <source>
        <dbReference type="Proteomes" id="UP000297777"/>
    </source>
</evidence>
<dbReference type="GO" id="GO:0046872">
    <property type="term" value="F:metal ion binding"/>
    <property type="evidence" value="ECO:0007669"/>
    <property type="project" value="UniProtKB-KW"/>
</dbReference>
<accession>A0A4Z1EW51</accession>
<gene>
    <name evidence="14" type="ORF">BTUL_0079g00180</name>
</gene>
<keyword evidence="10" id="KW-0862">Zinc</keyword>
<keyword evidence="7" id="KW-0479">Metal-binding</keyword>
<evidence type="ECO:0000256" key="4">
    <source>
        <dbReference type="ARBA" id="ARBA00012477"/>
    </source>
</evidence>
<evidence type="ECO:0000256" key="9">
    <source>
        <dbReference type="ARBA" id="ARBA00022801"/>
    </source>
</evidence>
<keyword evidence="9" id="KW-0378">Hydrolase</keyword>
<dbReference type="AlphaFoldDB" id="A0A4Z1EW51"/>
<evidence type="ECO:0000313" key="14">
    <source>
        <dbReference type="EMBL" id="TGO12957.1"/>
    </source>
</evidence>
<evidence type="ECO:0000256" key="10">
    <source>
        <dbReference type="ARBA" id="ARBA00022833"/>
    </source>
</evidence>
<keyword evidence="15" id="KW-1185">Reference proteome</keyword>
<evidence type="ECO:0000256" key="7">
    <source>
        <dbReference type="ARBA" id="ARBA00022723"/>
    </source>
</evidence>
<evidence type="ECO:0000256" key="1">
    <source>
        <dbReference type="ARBA" id="ARBA00000402"/>
    </source>
</evidence>
<dbReference type="OrthoDB" id="527344at2759"/>
<feature type="domain" description="Metallo-beta-lactamase" evidence="12">
    <location>
        <begin position="686"/>
        <end position="895"/>
    </location>
</feature>
<evidence type="ECO:0000259" key="12">
    <source>
        <dbReference type="Pfam" id="PF12706"/>
    </source>
</evidence>
<dbReference type="CDD" id="cd07718">
    <property type="entry name" value="RNaseZ_ELAC1_ELAC2-C-term-like_MBL-fold"/>
    <property type="match status" value="1"/>
</dbReference>
<dbReference type="InterPro" id="IPR047151">
    <property type="entry name" value="RNZ2-like"/>
</dbReference>
<evidence type="ECO:0000256" key="3">
    <source>
        <dbReference type="ARBA" id="ARBA00007823"/>
    </source>
</evidence>
<comment type="caution">
    <text evidence="14">The sequence shown here is derived from an EMBL/GenBank/DDBJ whole genome shotgun (WGS) entry which is preliminary data.</text>
</comment>
<protein>
    <recommendedName>
        <fullName evidence="4">ribonuclease Z</fullName>
        <ecNumber evidence="4">3.1.26.11</ecNumber>
    </recommendedName>
</protein>
<comment type="catalytic activity">
    <reaction evidence="1">
        <text>Endonucleolytic cleavage of RNA, removing extra 3' nucleotides from tRNA precursor, generating 3' termini of tRNAs. A 3'-hydroxy group is left at the tRNA terminus and a 5'-phosphoryl group is left at the trailer molecule.</text>
        <dbReference type="EC" id="3.1.26.11"/>
    </reaction>
</comment>
<dbReference type="PANTHER" id="PTHR12553:SF49">
    <property type="entry name" value="ZINC PHOSPHODIESTERASE ELAC PROTEIN 2"/>
    <property type="match status" value="1"/>
</dbReference>
<organism evidence="14 15">
    <name type="scientific">Botrytis tulipae</name>
    <dbReference type="NCBI Taxonomy" id="87230"/>
    <lineage>
        <taxon>Eukaryota</taxon>
        <taxon>Fungi</taxon>
        <taxon>Dikarya</taxon>
        <taxon>Ascomycota</taxon>
        <taxon>Pezizomycotina</taxon>
        <taxon>Leotiomycetes</taxon>
        <taxon>Helotiales</taxon>
        <taxon>Sclerotiniaceae</taxon>
        <taxon>Botrytis</taxon>
    </lineage>
</organism>
<evidence type="ECO:0000256" key="5">
    <source>
        <dbReference type="ARBA" id="ARBA00022694"/>
    </source>
</evidence>
<comment type="similarity">
    <text evidence="3">Belongs to the RNase Z family.</text>
</comment>
<name>A0A4Z1EW51_9HELO</name>
<dbReference type="InterPro" id="IPR027794">
    <property type="entry name" value="tRNase_Z_dom"/>
</dbReference>
<keyword evidence="6" id="KW-0540">Nuclease</keyword>
<dbReference type="SUPFAM" id="SSF56281">
    <property type="entry name" value="Metallo-hydrolase/oxidoreductase"/>
    <property type="match status" value="2"/>
</dbReference>
<dbReference type="Pfam" id="PF13691">
    <property type="entry name" value="Lactamase_B_4"/>
    <property type="match status" value="1"/>
</dbReference>
<sequence length="952" mass="106372">MQKFPSITRLNLKSRFRGLRKSLHEALKTFPRKEGYSFPPHPARLSPLPTQYILENNDNLRVSPELSHTLPNALNGKRFLILKDNPGNVYRSAKYRKPLINSRNRLHQPGDLTKMRNYIQFLTTPTVDTPGTSLLLHFDNKRYLIGNIAEGTQRACVQGKVGLMKVGEVFMTGKVDWASTGGMLGMILTLADATSTSREAQFQVANAKSQKKGGRAEKPDKAFLNIHGGENLTHLLATARRFVFRNGMPLYTNEYRPDTEQRTNWDPSWSDENIKVWAMAIKSEGAAKRSGKRSHDEFSDDSLDGSLAEKSKELELKEAQKLRDREDNEHQIRKSVVSSMFDSDWKLDTLYSMKLKDVKMPAAVFVRNSDGKIQRYQGPKPGGNQEVPDIEVLTRKPWPGALVESLPPTKPSTSSVSYIIKNHTQRGKFNPKEAERLNVQKGADYRTLAAGRSVIATDGTTVTPEQVLGVSKEGTGVAVLEIPDASYIKGLFAREEWKAKEVMAGVESIIWILGPGVLADPRIQEFMEERKELAHIVSSQDNCPNYLAFSSAAAQAIRLHLLDSERFPIPAFSNASEPPSQPVPYSKAKLGKTMLLEPKFEIQDDKCIPYLDTEQVVKEADPEVLALANEARKQITSPEYQAKLDEVQKDIPCKDAEVITLGTGSALPSKYRNVSATLLRIPEYGNYLFDAGENTLGQLKRVFGKDLPGVLSNLKAIWISHLHADHHLGTTSVIKAWHEETSKNEATRNNKLAVASDHGMIHWLTEYSEVENYGFERLELVEMTPAVNNLYEEFTPEKTEAFGLSSIEACQVSHCHGALAVALNFPNGFKVAYSGDCRPSQDFVRIGKGATLLIHEATFDDELQGDAIAKKHSTTSEAMNIGKGMGARRILLTHFSQRYQKIPVMDSEVTDQVAIVAFDYMRVKISDFSKIAAFRPALLKLYEEKEEIKGLK</sequence>
<dbReference type="Gene3D" id="3.60.15.10">
    <property type="entry name" value="Ribonuclease Z/Hydroxyacylglutathione hydrolase-like"/>
    <property type="match status" value="2"/>
</dbReference>
<evidence type="ECO:0000259" key="13">
    <source>
        <dbReference type="Pfam" id="PF13691"/>
    </source>
</evidence>
<dbReference type="GO" id="GO:0005739">
    <property type="term" value="C:mitochondrion"/>
    <property type="evidence" value="ECO:0007669"/>
    <property type="project" value="TreeGrafter"/>
</dbReference>
<reference evidence="14 15" key="1">
    <citation type="submission" date="2017-12" db="EMBL/GenBank/DDBJ databases">
        <title>Comparative genomics of Botrytis spp.</title>
        <authorList>
            <person name="Valero-Jimenez C.A."/>
            <person name="Tapia P."/>
            <person name="Veloso J."/>
            <person name="Silva-Moreno E."/>
            <person name="Staats M."/>
            <person name="Valdes J.H."/>
            <person name="Van Kan J.A.L."/>
        </authorList>
    </citation>
    <scope>NUCLEOTIDE SEQUENCE [LARGE SCALE GENOMIC DNA]</scope>
    <source>
        <strain evidence="14 15">Bt9001</strain>
    </source>
</reference>
<evidence type="ECO:0000256" key="11">
    <source>
        <dbReference type="SAM" id="MobiDB-lite"/>
    </source>
</evidence>
<comment type="cofactor">
    <cofactor evidence="2">
        <name>Zn(2+)</name>
        <dbReference type="ChEBI" id="CHEBI:29105"/>
    </cofactor>
</comment>
<dbReference type="Proteomes" id="UP000297777">
    <property type="component" value="Unassembled WGS sequence"/>
</dbReference>
<evidence type="ECO:0000256" key="8">
    <source>
        <dbReference type="ARBA" id="ARBA00022759"/>
    </source>
</evidence>
<feature type="domain" description="tRNase Z endonuclease" evidence="13">
    <location>
        <begin position="120"/>
        <end position="182"/>
    </location>
</feature>
<dbReference type="Pfam" id="PF12706">
    <property type="entry name" value="Lactamase_B_2"/>
    <property type="match status" value="1"/>
</dbReference>
<keyword evidence="5" id="KW-0819">tRNA processing</keyword>
<dbReference type="EMBL" id="PQXH01000079">
    <property type="protein sequence ID" value="TGO12957.1"/>
    <property type="molecule type" value="Genomic_DNA"/>
</dbReference>
<dbReference type="EC" id="3.1.26.11" evidence="4"/>
<evidence type="ECO:0000256" key="6">
    <source>
        <dbReference type="ARBA" id="ARBA00022722"/>
    </source>
</evidence>
<dbReference type="GO" id="GO:1990180">
    <property type="term" value="P:mitochondrial tRNA 3'-end processing"/>
    <property type="evidence" value="ECO:0007669"/>
    <property type="project" value="TreeGrafter"/>
</dbReference>
<dbReference type="GO" id="GO:0042781">
    <property type="term" value="F:3'-tRNA processing endoribonuclease activity"/>
    <property type="evidence" value="ECO:0007669"/>
    <property type="project" value="UniProtKB-EC"/>
</dbReference>
<dbReference type="InterPro" id="IPR036866">
    <property type="entry name" value="RibonucZ/Hydroxyglut_hydro"/>
</dbReference>
<keyword evidence="8" id="KW-0255">Endonuclease</keyword>